<protein>
    <submittedName>
        <fullName evidence="2">Uncharacterized protein</fullName>
    </submittedName>
</protein>
<reference evidence="2 3" key="1">
    <citation type="submission" date="2016-10" db="EMBL/GenBank/DDBJ databases">
        <title>Genome sequence of the ascomycete fungus Penicillium subrubescens.</title>
        <authorList>
            <person name="De Vries R.P."/>
            <person name="Peng M."/>
            <person name="Dilokpimol A."/>
            <person name="Hilden K."/>
            <person name="Makela M.R."/>
            <person name="Grigoriev I."/>
            <person name="Riley R."/>
            <person name="Granchi Z."/>
        </authorList>
    </citation>
    <scope>NUCLEOTIDE SEQUENCE [LARGE SCALE GENOMIC DNA]</scope>
    <source>
        <strain evidence="2 3">CBS 132785</strain>
    </source>
</reference>
<feature type="compositionally biased region" description="Basic and acidic residues" evidence="1">
    <location>
        <begin position="107"/>
        <end position="154"/>
    </location>
</feature>
<evidence type="ECO:0000313" key="3">
    <source>
        <dbReference type="Proteomes" id="UP000186955"/>
    </source>
</evidence>
<dbReference type="AlphaFoldDB" id="A0A1Q5UED8"/>
<feature type="region of interest" description="Disordered" evidence="1">
    <location>
        <begin position="1"/>
        <end position="214"/>
    </location>
</feature>
<feature type="compositionally biased region" description="Polar residues" evidence="1">
    <location>
        <begin position="31"/>
        <end position="43"/>
    </location>
</feature>
<keyword evidence="3" id="KW-1185">Reference proteome</keyword>
<feature type="compositionally biased region" description="Low complexity" evidence="1">
    <location>
        <begin position="44"/>
        <end position="59"/>
    </location>
</feature>
<feature type="compositionally biased region" description="Acidic residues" evidence="1">
    <location>
        <begin position="176"/>
        <end position="208"/>
    </location>
</feature>
<dbReference type="Proteomes" id="UP000186955">
    <property type="component" value="Unassembled WGS sequence"/>
</dbReference>
<feature type="compositionally biased region" description="Basic residues" evidence="1">
    <location>
        <begin position="14"/>
        <end position="30"/>
    </location>
</feature>
<name>A0A1Q5UED8_9EURO</name>
<comment type="caution">
    <text evidence="2">The sequence shown here is derived from an EMBL/GenBank/DDBJ whole genome shotgun (WGS) entry which is preliminary data.</text>
</comment>
<dbReference type="EMBL" id="MNBE01000310">
    <property type="protein sequence ID" value="OKP10840.1"/>
    <property type="molecule type" value="Genomic_DNA"/>
</dbReference>
<sequence length="371" mass="41241">MAGSPAREASERQSRKRRGSHITPDKKKKAISSSQSPSRAENSTTKPVPMAPPVVKATTSTAPSTGKGPSNTKDKTKGLSGDEITKPKSTKPDLIAKASKAKSGKLPGKEKNLEDGERATTKKDDSKEKKPDLKGNKLEKKDDSKDKSIKDPEIPKVNQGVKLPDLVKPAPSDSESSSEEDYEDSEDSDSMDDSADSDDSDESSETSESELAASDIDNFDEDLYNFFALQYTDLRDLSPERLEMEKAKTLRRVQAFVDNTKDKHYHDIKLETLIGPGNYIRWVVGLEVLLRMHQVWGVVGDLDVPLDKDHEMYPWYDHMVNTAVSLIYAHVSKKIRSHPCFIRGVMQRSPGAMMQHIWAHFGSPDAAQYDH</sequence>
<proteinExistence type="predicted"/>
<evidence type="ECO:0000256" key="1">
    <source>
        <dbReference type="SAM" id="MobiDB-lite"/>
    </source>
</evidence>
<feature type="compositionally biased region" description="Polar residues" evidence="1">
    <location>
        <begin position="60"/>
        <end position="71"/>
    </location>
</feature>
<gene>
    <name evidence="2" type="ORF">PENSUB_3660</name>
</gene>
<dbReference type="OrthoDB" id="4367615at2759"/>
<evidence type="ECO:0000313" key="2">
    <source>
        <dbReference type="EMBL" id="OKP10840.1"/>
    </source>
</evidence>
<accession>A0A1Q5UED8</accession>
<organism evidence="2 3">
    <name type="scientific">Penicillium subrubescens</name>
    <dbReference type="NCBI Taxonomy" id="1316194"/>
    <lineage>
        <taxon>Eukaryota</taxon>
        <taxon>Fungi</taxon>
        <taxon>Dikarya</taxon>
        <taxon>Ascomycota</taxon>
        <taxon>Pezizomycotina</taxon>
        <taxon>Eurotiomycetes</taxon>
        <taxon>Eurotiomycetidae</taxon>
        <taxon>Eurotiales</taxon>
        <taxon>Aspergillaceae</taxon>
        <taxon>Penicillium</taxon>
    </lineage>
</organism>